<dbReference type="Proteomes" id="UP000278807">
    <property type="component" value="Unassembled WGS sequence"/>
</dbReference>
<accession>A0A0R3U058</accession>
<dbReference type="AlphaFoldDB" id="A0A0R3U058"/>
<organism evidence="3">
    <name type="scientific">Rodentolepis nana</name>
    <name type="common">Dwarf tapeworm</name>
    <name type="synonym">Hymenolepis nana</name>
    <dbReference type="NCBI Taxonomy" id="102285"/>
    <lineage>
        <taxon>Eukaryota</taxon>
        <taxon>Metazoa</taxon>
        <taxon>Spiralia</taxon>
        <taxon>Lophotrochozoa</taxon>
        <taxon>Platyhelminthes</taxon>
        <taxon>Cestoda</taxon>
        <taxon>Eucestoda</taxon>
        <taxon>Cyclophyllidea</taxon>
        <taxon>Hymenolepididae</taxon>
        <taxon>Rodentolepis</taxon>
    </lineage>
</organism>
<evidence type="ECO:0000313" key="2">
    <source>
        <dbReference type="Proteomes" id="UP000278807"/>
    </source>
</evidence>
<gene>
    <name evidence="1" type="ORF">HNAJ_LOCUS13481</name>
</gene>
<proteinExistence type="predicted"/>
<keyword evidence="2" id="KW-1185">Reference proteome</keyword>
<dbReference type="WBParaSite" id="HNAJ_0001350701-mRNA-1">
    <property type="protein sequence ID" value="HNAJ_0001350701-mRNA-1"/>
    <property type="gene ID" value="HNAJ_0001350701"/>
</dbReference>
<name>A0A0R3U058_RODNA</name>
<sequence>MNLSKDVRFASKMACLRTADCRLQACTSSVLPVCSAVLRRASAFFSVPQGQSAFLEFHDSLVAIFDSMRLLPMVILAMTGLWPEPGSPIILWCIYSQMSLKPRSKSGVVQVPLQCRYVAGSSSLHVFILTDPSGGMDVEVS</sequence>
<dbReference type="EMBL" id="UZAE01015510">
    <property type="protein sequence ID" value="VDO16070.1"/>
    <property type="molecule type" value="Genomic_DNA"/>
</dbReference>
<evidence type="ECO:0000313" key="1">
    <source>
        <dbReference type="EMBL" id="VDO16070.1"/>
    </source>
</evidence>
<reference evidence="3" key="1">
    <citation type="submission" date="2017-02" db="UniProtKB">
        <authorList>
            <consortium name="WormBaseParasite"/>
        </authorList>
    </citation>
    <scope>IDENTIFICATION</scope>
</reference>
<protein>
    <submittedName>
        <fullName evidence="1 3">Uncharacterized protein</fullName>
    </submittedName>
</protein>
<evidence type="ECO:0000313" key="3">
    <source>
        <dbReference type="WBParaSite" id="HNAJ_0001350701-mRNA-1"/>
    </source>
</evidence>
<reference evidence="1 2" key="2">
    <citation type="submission" date="2018-11" db="EMBL/GenBank/DDBJ databases">
        <authorList>
            <consortium name="Pathogen Informatics"/>
        </authorList>
    </citation>
    <scope>NUCLEOTIDE SEQUENCE [LARGE SCALE GENOMIC DNA]</scope>
</reference>